<keyword evidence="2" id="KW-1185">Reference proteome</keyword>
<comment type="caution">
    <text evidence="1">The sequence shown here is derived from an EMBL/GenBank/DDBJ whole genome shotgun (WGS) entry which is preliminary data.</text>
</comment>
<proteinExistence type="predicted"/>
<reference evidence="1 2" key="1">
    <citation type="submission" date="2024-10" db="EMBL/GenBank/DDBJ databases">
        <title>Updated reference genomes for cyclostephanoid diatoms.</title>
        <authorList>
            <person name="Roberts W.R."/>
            <person name="Alverson A.J."/>
        </authorList>
    </citation>
    <scope>NUCLEOTIDE SEQUENCE [LARGE SCALE GENOMIC DNA]</scope>
    <source>
        <strain evidence="1 2">AJA010-31</strain>
    </source>
</reference>
<dbReference type="AlphaFoldDB" id="A0ABD3N2J4"/>
<organism evidence="1 2">
    <name type="scientific">Cyclotella atomus</name>
    <dbReference type="NCBI Taxonomy" id="382360"/>
    <lineage>
        <taxon>Eukaryota</taxon>
        <taxon>Sar</taxon>
        <taxon>Stramenopiles</taxon>
        <taxon>Ochrophyta</taxon>
        <taxon>Bacillariophyta</taxon>
        <taxon>Coscinodiscophyceae</taxon>
        <taxon>Thalassiosirophycidae</taxon>
        <taxon>Stephanodiscales</taxon>
        <taxon>Stephanodiscaceae</taxon>
        <taxon>Cyclotella</taxon>
    </lineage>
</organism>
<accession>A0ABD3N2J4</accession>
<sequence>MANNLYITAMLSTKQLTIAVFLTVVLLLVTLAAFPYRVDQLLLSNDDVCSTAVTDHINQNIRRWNVLAILRAGVDSILWKAVLGLWDASQEKESYGNCNKQSEQSSEAQSICSIEEQTLHPICQNYREIRSTINIEKICIPWNWYHSTQFQLSQISIRSTTQSQYVPEVYLKWESWTSYCINSQPKDTDMKLPPALYIESMNVNFQSWSEPVVSLRVDQVNVNIVVQKGSLPILHPNNHDATEDMLSLLLGDMTLREAISMLPKPPEKEGLYPMIGLVNVSNVSINVIEQNNKRNQNINRLNRLNIPDEIFAPLLNLTSANQQKGIDRFHFNSHLESAFSNALRNHLFSEAERALNNSLAAAIDFKDMVKEQNGKFHEQFQNLVHKTQQLYADRWLELGGQAIQQTKKTIWNDWMNITAPLQNALKAWTQDVQNAIADSTESPLKVVMVHHWEHITEWIRDHDFTFNEVSSSSDNNPVWSILHSLAEKSKDGIDELVANCEGEIREMWMAWHLQFMPNLE</sequence>
<gene>
    <name evidence="1" type="ORF">ACHAWO_011036</name>
</gene>
<dbReference type="Proteomes" id="UP001530400">
    <property type="component" value="Unassembled WGS sequence"/>
</dbReference>
<evidence type="ECO:0000313" key="2">
    <source>
        <dbReference type="Proteomes" id="UP001530400"/>
    </source>
</evidence>
<dbReference type="EMBL" id="JALLPJ020001330">
    <property type="protein sequence ID" value="KAL3769523.1"/>
    <property type="molecule type" value="Genomic_DNA"/>
</dbReference>
<protein>
    <submittedName>
        <fullName evidence="1">Uncharacterized protein</fullName>
    </submittedName>
</protein>
<evidence type="ECO:0000313" key="1">
    <source>
        <dbReference type="EMBL" id="KAL3769523.1"/>
    </source>
</evidence>
<name>A0ABD3N2J4_9STRA</name>